<name>A0A1X1ZC00_9MYCO</name>
<comment type="caution">
    <text evidence="1">The sequence shown here is derived from an EMBL/GenBank/DDBJ whole genome shotgun (WGS) entry which is preliminary data.</text>
</comment>
<accession>A0A1X1ZC00</accession>
<protein>
    <submittedName>
        <fullName evidence="1">Uncharacterized protein</fullName>
    </submittedName>
</protein>
<gene>
    <name evidence="1" type="ORF">AWC19_14330</name>
</gene>
<keyword evidence="2" id="KW-1185">Reference proteome</keyword>
<evidence type="ECO:0000313" key="2">
    <source>
        <dbReference type="Proteomes" id="UP000193529"/>
    </source>
</evidence>
<dbReference type="Proteomes" id="UP000193529">
    <property type="component" value="Unassembled WGS sequence"/>
</dbReference>
<dbReference type="EMBL" id="LQPJ01000121">
    <property type="protein sequence ID" value="ORW20937.1"/>
    <property type="molecule type" value="Genomic_DNA"/>
</dbReference>
<proteinExistence type="predicted"/>
<dbReference type="RefSeq" id="WP_142281312.1">
    <property type="nucleotide sequence ID" value="NZ_JACKRZ010000129.1"/>
</dbReference>
<dbReference type="OrthoDB" id="10011324at2"/>
<evidence type="ECO:0000313" key="1">
    <source>
        <dbReference type="EMBL" id="ORW20937.1"/>
    </source>
</evidence>
<dbReference type="STRING" id="153971.AWC19_14330"/>
<dbReference type="AlphaFoldDB" id="A0A1X1ZC00"/>
<reference evidence="1 2" key="1">
    <citation type="submission" date="2016-01" db="EMBL/GenBank/DDBJ databases">
        <title>The new phylogeny of the genus Mycobacterium.</title>
        <authorList>
            <person name="Tarcisio F."/>
            <person name="Conor M."/>
            <person name="Antonella G."/>
            <person name="Elisabetta G."/>
            <person name="Giulia F.S."/>
            <person name="Sara T."/>
            <person name="Anna F."/>
            <person name="Clotilde B."/>
            <person name="Roberto B."/>
            <person name="Veronica D.S."/>
            <person name="Fabio R."/>
            <person name="Monica P."/>
            <person name="Olivier J."/>
            <person name="Enrico T."/>
            <person name="Nicola S."/>
        </authorList>
    </citation>
    <scope>NUCLEOTIDE SEQUENCE [LARGE SCALE GENOMIC DNA]</scope>
    <source>
        <strain evidence="1 2">DSM 44572</strain>
    </source>
</reference>
<sequence length="92" mass="10512">MSTTSLNQTYRIRERQTRLGLAVEAIRAGETYPFVQAHQHQDRWLVMTAPEIARDADCGMRFAPTFTVWSHDDARKWVELLAALHTRTAVAA</sequence>
<organism evidence="1 2">
    <name type="scientific">Mycobacterium palustre</name>
    <dbReference type="NCBI Taxonomy" id="153971"/>
    <lineage>
        <taxon>Bacteria</taxon>
        <taxon>Bacillati</taxon>
        <taxon>Actinomycetota</taxon>
        <taxon>Actinomycetes</taxon>
        <taxon>Mycobacteriales</taxon>
        <taxon>Mycobacteriaceae</taxon>
        <taxon>Mycobacterium</taxon>
        <taxon>Mycobacterium simiae complex</taxon>
    </lineage>
</organism>